<evidence type="ECO:0000256" key="1">
    <source>
        <dbReference type="ARBA" id="ARBA00004442"/>
    </source>
</evidence>
<keyword evidence="7" id="KW-0998">Cell outer membrane</keyword>
<name>S7UFK5_9BACT</name>
<keyword evidence="5" id="KW-0812">Transmembrane</keyword>
<dbReference type="PANTHER" id="PTHR30026">
    <property type="entry name" value="OUTER MEMBRANE PROTEIN TOLC"/>
    <property type="match status" value="1"/>
</dbReference>
<evidence type="ECO:0000256" key="3">
    <source>
        <dbReference type="ARBA" id="ARBA00022448"/>
    </source>
</evidence>
<keyword evidence="8" id="KW-0175">Coiled coil</keyword>
<dbReference type="GO" id="GO:0015562">
    <property type="term" value="F:efflux transmembrane transporter activity"/>
    <property type="evidence" value="ECO:0007669"/>
    <property type="project" value="InterPro"/>
</dbReference>
<dbReference type="GO" id="GO:0009279">
    <property type="term" value="C:cell outer membrane"/>
    <property type="evidence" value="ECO:0007669"/>
    <property type="project" value="UniProtKB-SubCell"/>
</dbReference>
<protein>
    <submittedName>
        <fullName evidence="11">Outer membrane efflux protein</fullName>
    </submittedName>
</protein>
<dbReference type="InterPro" id="IPR051906">
    <property type="entry name" value="TolC-like"/>
</dbReference>
<evidence type="ECO:0000256" key="7">
    <source>
        <dbReference type="ARBA" id="ARBA00023237"/>
    </source>
</evidence>
<dbReference type="Pfam" id="PF02321">
    <property type="entry name" value="OEP"/>
    <property type="match status" value="2"/>
</dbReference>
<evidence type="ECO:0000256" key="8">
    <source>
        <dbReference type="SAM" id="Coils"/>
    </source>
</evidence>
<feature type="signal peptide" evidence="10">
    <location>
        <begin position="1"/>
        <end position="25"/>
    </location>
</feature>
<dbReference type="RefSeq" id="WP_020887832.1">
    <property type="nucleotide sequence ID" value="NZ_ATHI01000030.1"/>
</dbReference>
<dbReference type="eggNOG" id="COG1538">
    <property type="taxonomic scope" value="Bacteria"/>
</dbReference>
<reference evidence="11 12" key="1">
    <citation type="journal article" date="2013" name="Genome Announc.">
        <title>Draft genome sequences for three mercury-methylating, sulfate-reducing bacteria.</title>
        <authorList>
            <person name="Brown S.D."/>
            <person name="Hurt R.A.Jr."/>
            <person name="Gilmour C.C."/>
            <person name="Elias D.A."/>
        </authorList>
    </citation>
    <scope>NUCLEOTIDE SEQUENCE [LARGE SCALE GENOMIC DNA]</scope>
    <source>
        <strain evidence="11 12">DSM 16529</strain>
    </source>
</reference>
<proteinExistence type="inferred from homology"/>
<accession>S7UFK5</accession>
<evidence type="ECO:0000256" key="9">
    <source>
        <dbReference type="SAM" id="MobiDB-lite"/>
    </source>
</evidence>
<comment type="similarity">
    <text evidence="2">Belongs to the outer membrane factor (OMF) (TC 1.B.17) family.</text>
</comment>
<dbReference type="STRING" id="1121439.dsat_1135"/>
<dbReference type="Gene3D" id="1.20.1600.10">
    <property type="entry name" value="Outer membrane efflux proteins (OEP)"/>
    <property type="match status" value="1"/>
</dbReference>
<feature type="coiled-coil region" evidence="8">
    <location>
        <begin position="148"/>
        <end position="175"/>
    </location>
</feature>
<gene>
    <name evidence="11" type="ORF">dsat_1135</name>
</gene>
<dbReference type="GO" id="GO:1990281">
    <property type="term" value="C:efflux pump complex"/>
    <property type="evidence" value="ECO:0007669"/>
    <property type="project" value="TreeGrafter"/>
</dbReference>
<dbReference type="PATRIC" id="fig|1121439.3.peg.2514"/>
<evidence type="ECO:0000256" key="6">
    <source>
        <dbReference type="ARBA" id="ARBA00023136"/>
    </source>
</evidence>
<keyword evidence="6" id="KW-0472">Membrane</keyword>
<keyword evidence="12" id="KW-1185">Reference proteome</keyword>
<keyword evidence="3" id="KW-0813">Transport</keyword>
<comment type="caution">
    <text evidence="11">The sequence shown here is derived from an EMBL/GenBank/DDBJ whole genome shotgun (WGS) entry which is preliminary data.</text>
</comment>
<dbReference type="EMBL" id="ATHI01000030">
    <property type="protein sequence ID" value="EPR31008.1"/>
    <property type="molecule type" value="Genomic_DNA"/>
</dbReference>
<keyword evidence="4" id="KW-1134">Transmembrane beta strand</keyword>
<evidence type="ECO:0000256" key="2">
    <source>
        <dbReference type="ARBA" id="ARBA00007613"/>
    </source>
</evidence>
<dbReference type="AlphaFoldDB" id="S7UFK5"/>
<dbReference type="InterPro" id="IPR003423">
    <property type="entry name" value="OMP_efflux"/>
</dbReference>
<feature type="region of interest" description="Disordered" evidence="9">
    <location>
        <begin position="30"/>
        <end position="54"/>
    </location>
</feature>
<evidence type="ECO:0000256" key="5">
    <source>
        <dbReference type="ARBA" id="ARBA00022692"/>
    </source>
</evidence>
<evidence type="ECO:0000313" key="11">
    <source>
        <dbReference type="EMBL" id="EPR31008.1"/>
    </source>
</evidence>
<feature type="chain" id="PRO_5004557623" evidence="10">
    <location>
        <begin position="26"/>
        <end position="472"/>
    </location>
</feature>
<dbReference type="PANTHER" id="PTHR30026:SF20">
    <property type="entry name" value="OUTER MEMBRANE PROTEIN TOLC"/>
    <property type="match status" value="1"/>
</dbReference>
<evidence type="ECO:0000256" key="10">
    <source>
        <dbReference type="SAM" id="SignalP"/>
    </source>
</evidence>
<comment type="subcellular location">
    <subcellularLocation>
        <location evidence="1">Cell outer membrane</location>
    </subcellularLocation>
</comment>
<organism evidence="11 12">
    <name type="scientific">Alkalidesulfovibrio alkalitolerans DSM 16529</name>
    <dbReference type="NCBI Taxonomy" id="1121439"/>
    <lineage>
        <taxon>Bacteria</taxon>
        <taxon>Pseudomonadati</taxon>
        <taxon>Thermodesulfobacteriota</taxon>
        <taxon>Desulfovibrionia</taxon>
        <taxon>Desulfovibrionales</taxon>
        <taxon>Desulfovibrionaceae</taxon>
        <taxon>Alkalidesulfovibrio</taxon>
    </lineage>
</organism>
<dbReference type="GO" id="GO:0015288">
    <property type="term" value="F:porin activity"/>
    <property type="evidence" value="ECO:0007669"/>
    <property type="project" value="TreeGrafter"/>
</dbReference>
<dbReference type="Proteomes" id="UP000014975">
    <property type="component" value="Unassembled WGS sequence"/>
</dbReference>
<dbReference type="SUPFAM" id="SSF56954">
    <property type="entry name" value="Outer membrane efflux proteins (OEP)"/>
    <property type="match status" value="1"/>
</dbReference>
<evidence type="ECO:0000313" key="12">
    <source>
        <dbReference type="Proteomes" id="UP000014975"/>
    </source>
</evidence>
<keyword evidence="10" id="KW-0732">Signal</keyword>
<sequence>MMKRSLAMLGTMIFLASLLAAPSWAQDDSVATGTPVAEEGGETTQPVLDPEDPIASMTGPVDLGEAVRRGLTYNPQIEAARFQLSGSEYGRRSQLGAFGPTMTAGYGYERLDREPSTAGRVTGSRDRWAFSLNVTQPIFRGFELLSRYQRAKIAKEQAEAQLSNAELTLVRTIQTTFLDLLKGRMDVKSAEDAVARLTSQLQVTQAFFDVGLRPKLDVLQAEVDLATAEQTLLVAKNEVATQTARLNTLIGLPLEYPTEYVGELDYLPFMRSLDDCLATAYRQRPDLQIGRKSVEIAQQDAKITASDFYPDVDATYKYSQSGDSPELRGNPRNRTGYSSWSVGAQASWTFFEWGKTYNAYQASKENVAKIEAELANTRLDASFEVKQNLLDLQEAADRIGVARKSVEAAQEGYRMAVARYQAQVGTNTDVLDAQSRLTDAETQLSSALADYQKALARLYVSMGVRNISLATE</sequence>
<evidence type="ECO:0000256" key="4">
    <source>
        <dbReference type="ARBA" id="ARBA00022452"/>
    </source>
</evidence>